<name>A0A645H1I1_9ZZZZ</name>
<proteinExistence type="predicted"/>
<dbReference type="AlphaFoldDB" id="A0A645H1I1"/>
<accession>A0A645H1I1</accession>
<gene>
    <name evidence="1" type="ORF">SDC9_177657</name>
</gene>
<organism evidence="1">
    <name type="scientific">bioreactor metagenome</name>
    <dbReference type="NCBI Taxonomy" id="1076179"/>
    <lineage>
        <taxon>unclassified sequences</taxon>
        <taxon>metagenomes</taxon>
        <taxon>ecological metagenomes</taxon>
    </lineage>
</organism>
<sequence length="215" mass="24321">MNEIDSFISHIMSVFIDFSGKINEQASATQQIASANESLSEFFGEFIESVSSIENDINEQNELEHNNMTICNDLRVVANNSRIFMNKFEDILGKKLIACCRELADKLKESEPNNNILSEYIQKTGITALAVTDEDGVVRYCNQNSNIGFRFSDDVTTQAGEFRKILKDPSLEVVQNFKIRNIDSKYFKYVGIARKDKKGIIQAGLSVDDIIRLNK</sequence>
<dbReference type="EMBL" id="VSSQ01081231">
    <property type="protein sequence ID" value="MPN30194.1"/>
    <property type="molecule type" value="Genomic_DNA"/>
</dbReference>
<protein>
    <recommendedName>
        <fullName evidence="2">PAS domain-containing protein</fullName>
    </recommendedName>
</protein>
<evidence type="ECO:0008006" key="2">
    <source>
        <dbReference type="Google" id="ProtNLM"/>
    </source>
</evidence>
<reference evidence="1" key="1">
    <citation type="submission" date="2019-08" db="EMBL/GenBank/DDBJ databases">
        <authorList>
            <person name="Kucharzyk K."/>
            <person name="Murdoch R.W."/>
            <person name="Higgins S."/>
            <person name="Loffler F."/>
        </authorList>
    </citation>
    <scope>NUCLEOTIDE SEQUENCE</scope>
</reference>
<evidence type="ECO:0000313" key="1">
    <source>
        <dbReference type="EMBL" id="MPN30194.1"/>
    </source>
</evidence>
<comment type="caution">
    <text evidence="1">The sequence shown here is derived from an EMBL/GenBank/DDBJ whole genome shotgun (WGS) entry which is preliminary data.</text>
</comment>
<dbReference type="SUPFAM" id="SSF58104">
    <property type="entry name" value="Methyl-accepting chemotaxis protein (MCP) signaling domain"/>
    <property type="match status" value="1"/>
</dbReference>